<evidence type="ECO:0000256" key="6">
    <source>
        <dbReference type="ARBA" id="ARBA00022989"/>
    </source>
</evidence>
<dbReference type="Proteomes" id="UP000289323">
    <property type="component" value="Unassembled WGS sequence"/>
</dbReference>
<evidence type="ECO:0000313" key="10">
    <source>
        <dbReference type="Proteomes" id="UP000289323"/>
    </source>
</evidence>
<evidence type="ECO:0000256" key="5">
    <source>
        <dbReference type="ARBA" id="ARBA00022692"/>
    </source>
</evidence>
<reference evidence="9 10" key="1">
    <citation type="submission" date="2018-04" db="EMBL/GenBank/DDBJ databases">
        <authorList>
            <person name="Huttner S."/>
            <person name="Dainat J."/>
        </authorList>
    </citation>
    <scope>NUCLEOTIDE SEQUENCE [LARGE SCALE GENOMIC DNA]</scope>
</reference>
<keyword evidence="4" id="KW-0997">Cell inner membrane</keyword>
<feature type="transmembrane region" description="Helical" evidence="8">
    <location>
        <begin position="255"/>
        <end position="276"/>
    </location>
</feature>
<dbReference type="PANTHER" id="PTHR30574">
    <property type="entry name" value="INNER MEMBRANE PROTEIN YEDE"/>
    <property type="match status" value="1"/>
</dbReference>
<evidence type="ECO:0000313" key="9">
    <source>
        <dbReference type="EMBL" id="SPQ25137.1"/>
    </source>
</evidence>
<keyword evidence="5 8" id="KW-0812">Transmembrane</keyword>
<dbReference type="PANTHER" id="PTHR30574:SF1">
    <property type="entry name" value="SULPHUR TRANSPORT DOMAIN-CONTAINING PROTEIN"/>
    <property type="match status" value="1"/>
</dbReference>
<dbReference type="GO" id="GO:0005886">
    <property type="term" value="C:plasma membrane"/>
    <property type="evidence" value="ECO:0007669"/>
    <property type="project" value="UniProtKB-SubCell"/>
</dbReference>
<comment type="subcellular location">
    <subcellularLocation>
        <location evidence="1">Cell inner membrane</location>
        <topology evidence="1">Multi-pass membrane protein</topology>
    </subcellularLocation>
</comment>
<keyword evidence="3" id="KW-1003">Cell membrane</keyword>
<keyword evidence="6 8" id="KW-1133">Transmembrane helix</keyword>
<sequence length="385" mass="38647">MAGDTSPNSGMSGNLTHGFWGDTLWIRHGMIRTPAVQGHHGFASRFHDDDDDDDDDDTMNNFITGAAMGAALTTAGVYAPDIILSQFKFQDFTMLQTFLSAAAGSTLVVTAAQTLHLTALPPRPCASLGLGCLGTRYDGNLLGGALLGAGMAVSGACPGTVLAQLGVGVASGRWALAGTVLGGTGTVGRGAAEGDGKKKMKEEAREAEMPLTVYDALGVSRGALLVGLEAVLVLGVAACARFANAGAAEARGVPPYLGGLAIAAAQLVSIVLRGSLLGASTGFEELGGWVWGASRKYANVLFSAGVVAGAWIISAAVPALRPITDVAVSPARSVLGGFMIVFGSRMAGGCTSGHGISGLSLMSISSFLTAAAIFGAGGVTGLLMG</sequence>
<evidence type="ECO:0000256" key="7">
    <source>
        <dbReference type="ARBA" id="ARBA00023136"/>
    </source>
</evidence>
<gene>
    <name evidence="9" type="ORF">TT172_LOCUS7556</name>
</gene>
<dbReference type="Pfam" id="PF04143">
    <property type="entry name" value="Sulf_transp"/>
    <property type="match status" value="1"/>
</dbReference>
<feature type="transmembrane region" description="Helical" evidence="8">
    <location>
        <begin position="359"/>
        <end position="384"/>
    </location>
</feature>
<evidence type="ECO:0000256" key="2">
    <source>
        <dbReference type="ARBA" id="ARBA00022448"/>
    </source>
</evidence>
<accession>A0A3S4D7V9</accession>
<name>A0A3S4D7V9_9PEZI</name>
<feature type="transmembrane region" description="Helical" evidence="8">
    <location>
        <begin position="297"/>
        <end position="320"/>
    </location>
</feature>
<evidence type="ECO:0000256" key="8">
    <source>
        <dbReference type="SAM" id="Phobius"/>
    </source>
</evidence>
<feature type="transmembrane region" description="Helical" evidence="8">
    <location>
        <begin position="223"/>
        <end position="243"/>
    </location>
</feature>
<keyword evidence="7 8" id="KW-0472">Membrane</keyword>
<evidence type="ECO:0000256" key="1">
    <source>
        <dbReference type="ARBA" id="ARBA00004429"/>
    </source>
</evidence>
<dbReference type="AlphaFoldDB" id="A0A3S4D7V9"/>
<evidence type="ECO:0000256" key="4">
    <source>
        <dbReference type="ARBA" id="ARBA00022519"/>
    </source>
</evidence>
<protein>
    <submittedName>
        <fullName evidence="9">51465549-cd34-4759-bc15-36acf850c449</fullName>
    </submittedName>
</protein>
<keyword evidence="2" id="KW-0813">Transport</keyword>
<dbReference type="EMBL" id="OUUZ01000015">
    <property type="protein sequence ID" value="SPQ25137.1"/>
    <property type="molecule type" value="Genomic_DNA"/>
</dbReference>
<organism evidence="9 10">
    <name type="scientific">Thermothielavioides terrestris</name>
    <dbReference type="NCBI Taxonomy" id="2587410"/>
    <lineage>
        <taxon>Eukaryota</taxon>
        <taxon>Fungi</taxon>
        <taxon>Dikarya</taxon>
        <taxon>Ascomycota</taxon>
        <taxon>Pezizomycotina</taxon>
        <taxon>Sordariomycetes</taxon>
        <taxon>Sordariomycetidae</taxon>
        <taxon>Sordariales</taxon>
        <taxon>Chaetomiaceae</taxon>
        <taxon>Thermothielavioides</taxon>
    </lineage>
</organism>
<dbReference type="InterPro" id="IPR007272">
    <property type="entry name" value="Sulf_transp_TsuA/YedE"/>
</dbReference>
<evidence type="ECO:0000256" key="3">
    <source>
        <dbReference type="ARBA" id="ARBA00022475"/>
    </source>
</evidence>
<proteinExistence type="predicted"/>